<dbReference type="OrthoDB" id="3643156at2759"/>
<dbReference type="Proteomes" id="UP001150942">
    <property type="component" value="Unassembled WGS sequence"/>
</dbReference>
<sequence>MDPSHCSDEFAESPDPTVLFVSYNRNLLYASIVEGVTSEAFSRIIRVEVQLVDYELGLDRLFEKDETALWGRLRSQLQILPREFEHPITHVLLAGESVTHPRFLATLRDSLSELSPDVVNIKLTIDPTFAAALGAALYARRRQEVQSNCTERSECEDTRLHERLYTSTREELR</sequence>
<organism evidence="1 2">
    <name type="scientific">Penicillium cf. viridicatum</name>
    <dbReference type="NCBI Taxonomy" id="2972119"/>
    <lineage>
        <taxon>Eukaryota</taxon>
        <taxon>Fungi</taxon>
        <taxon>Dikarya</taxon>
        <taxon>Ascomycota</taxon>
        <taxon>Pezizomycotina</taxon>
        <taxon>Eurotiomycetes</taxon>
        <taxon>Eurotiomycetidae</taxon>
        <taxon>Eurotiales</taxon>
        <taxon>Aspergillaceae</taxon>
        <taxon>Penicillium</taxon>
    </lineage>
</organism>
<evidence type="ECO:0000313" key="1">
    <source>
        <dbReference type="EMBL" id="KAJ5193325.1"/>
    </source>
</evidence>
<accession>A0A9W9JAF1</accession>
<keyword evidence="2" id="KW-1185">Reference proteome</keyword>
<dbReference type="AlphaFoldDB" id="A0A9W9JAF1"/>
<evidence type="ECO:0000313" key="2">
    <source>
        <dbReference type="Proteomes" id="UP001150942"/>
    </source>
</evidence>
<dbReference type="InterPro" id="IPR043129">
    <property type="entry name" value="ATPase_NBD"/>
</dbReference>
<reference evidence="1" key="1">
    <citation type="submission" date="2022-11" db="EMBL/GenBank/DDBJ databases">
        <authorList>
            <person name="Petersen C."/>
        </authorList>
    </citation>
    <scope>NUCLEOTIDE SEQUENCE</scope>
    <source>
        <strain evidence="1">IBT 20477</strain>
    </source>
</reference>
<reference evidence="1" key="2">
    <citation type="journal article" date="2023" name="IMA Fungus">
        <title>Comparative genomic study of the Penicillium genus elucidates a diverse pangenome and 15 lateral gene transfer events.</title>
        <authorList>
            <person name="Petersen C."/>
            <person name="Sorensen T."/>
            <person name="Nielsen M.R."/>
            <person name="Sondergaard T.E."/>
            <person name="Sorensen J.L."/>
            <person name="Fitzpatrick D.A."/>
            <person name="Frisvad J.C."/>
            <person name="Nielsen K.L."/>
        </authorList>
    </citation>
    <scope>NUCLEOTIDE SEQUENCE</scope>
    <source>
        <strain evidence="1">IBT 20477</strain>
    </source>
</reference>
<protein>
    <submittedName>
        <fullName evidence="1">Uncharacterized protein</fullName>
    </submittedName>
</protein>
<name>A0A9W9JAF1_9EURO</name>
<dbReference type="SUPFAM" id="SSF53067">
    <property type="entry name" value="Actin-like ATPase domain"/>
    <property type="match status" value="1"/>
</dbReference>
<dbReference type="EMBL" id="JAPQKQ010000006">
    <property type="protein sequence ID" value="KAJ5193325.1"/>
    <property type="molecule type" value="Genomic_DNA"/>
</dbReference>
<comment type="caution">
    <text evidence="1">The sequence shown here is derived from an EMBL/GenBank/DDBJ whole genome shotgun (WGS) entry which is preliminary data.</text>
</comment>
<gene>
    <name evidence="1" type="ORF">N7449_009467</name>
</gene>
<proteinExistence type="predicted"/>